<dbReference type="InterPro" id="IPR016461">
    <property type="entry name" value="COMT-like"/>
</dbReference>
<dbReference type="Pfam" id="PF00891">
    <property type="entry name" value="Methyltransf_2"/>
    <property type="match status" value="1"/>
</dbReference>
<keyword evidence="2 5" id="KW-0808">Transferase</keyword>
<feature type="domain" description="O-methyltransferase C-terminal" evidence="4">
    <location>
        <begin position="200"/>
        <end position="392"/>
    </location>
</feature>
<evidence type="ECO:0000313" key="6">
    <source>
        <dbReference type="Proteomes" id="UP000295083"/>
    </source>
</evidence>
<dbReference type="SUPFAM" id="SSF53335">
    <property type="entry name" value="S-adenosyl-L-methionine-dependent methyltransferases"/>
    <property type="match status" value="1"/>
</dbReference>
<comment type="caution">
    <text evidence="5">The sequence shown here is derived from an EMBL/GenBank/DDBJ whole genome shotgun (WGS) entry which is preliminary data.</text>
</comment>
<organism evidence="5 6">
    <name type="scientific">Colletotrichum spinosum</name>
    <dbReference type="NCBI Taxonomy" id="1347390"/>
    <lineage>
        <taxon>Eukaryota</taxon>
        <taxon>Fungi</taxon>
        <taxon>Dikarya</taxon>
        <taxon>Ascomycota</taxon>
        <taxon>Pezizomycotina</taxon>
        <taxon>Sordariomycetes</taxon>
        <taxon>Hypocreomycetidae</taxon>
        <taxon>Glomerellales</taxon>
        <taxon>Glomerellaceae</taxon>
        <taxon>Colletotrichum</taxon>
        <taxon>Colletotrichum orbiculare species complex</taxon>
    </lineage>
</organism>
<dbReference type="Gene3D" id="3.40.50.150">
    <property type="entry name" value="Vaccinia Virus protein VP39"/>
    <property type="match status" value="1"/>
</dbReference>
<proteinExistence type="predicted"/>
<evidence type="ECO:0000259" key="4">
    <source>
        <dbReference type="Pfam" id="PF00891"/>
    </source>
</evidence>
<gene>
    <name evidence="5" type="primary">bik3</name>
    <name evidence="5" type="ORF">C8035_v006778</name>
</gene>
<dbReference type="PANTHER" id="PTHR43712">
    <property type="entry name" value="PUTATIVE (AFU_ORTHOLOGUE AFUA_4G14580)-RELATED"/>
    <property type="match status" value="1"/>
</dbReference>
<keyword evidence="1 5" id="KW-0489">Methyltransferase</keyword>
<dbReference type="InterPro" id="IPR001077">
    <property type="entry name" value="COMT_C"/>
</dbReference>
<dbReference type="EMBL" id="QAPG01000018">
    <property type="protein sequence ID" value="TDZ38180.1"/>
    <property type="molecule type" value="Genomic_DNA"/>
</dbReference>
<dbReference type="InterPro" id="IPR036388">
    <property type="entry name" value="WH-like_DNA-bd_sf"/>
</dbReference>
<evidence type="ECO:0000256" key="3">
    <source>
        <dbReference type="ARBA" id="ARBA00022691"/>
    </source>
</evidence>
<dbReference type="Gene3D" id="1.10.10.10">
    <property type="entry name" value="Winged helix-like DNA-binding domain superfamily/Winged helix DNA-binding domain"/>
    <property type="match status" value="1"/>
</dbReference>
<evidence type="ECO:0000256" key="2">
    <source>
        <dbReference type="ARBA" id="ARBA00022679"/>
    </source>
</evidence>
<protein>
    <submittedName>
        <fullName evidence="5">O-methyltransferase bik3</fullName>
    </submittedName>
</protein>
<dbReference type="InterPro" id="IPR029063">
    <property type="entry name" value="SAM-dependent_MTases_sf"/>
</dbReference>
<dbReference type="GO" id="GO:0008171">
    <property type="term" value="F:O-methyltransferase activity"/>
    <property type="evidence" value="ECO:0007669"/>
    <property type="project" value="InterPro"/>
</dbReference>
<evidence type="ECO:0000313" key="5">
    <source>
        <dbReference type="EMBL" id="TDZ38180.1"/>
    </source>
</evidence>
<reference evidence="5 6" key="1">
    <citation type="submission" date="2018-11" db="EMBL/GenBank/DDBJ databases">
        <title>Genome sequence and assembly of Colletotrichum spinosum.</title>
        <authorList>
            <person name="Gan P."/>
            <person name="Shirasu K."/>
        </authorList>
    </citation>
    <scope>NUCLEOTIDE SEQUENCE [LARGE SCALE GENOMIC DNA]</scope>
    <source>
        <strain evidence="5 6">CBS 515.97</strain>
    </source>
</reference>
<sequence length="423" mass="47136">MAAPTTISRLAESIFSNTKIVDSYLKANHLPSPSFDADGPTNLKLDAESAENARVKVLESTLELFDLLQGPAAILRPVAYGTSLQAISRWDIPNKVPLDKEISFTELARLCHVHETDMRRILRYAMVYHRLFCEPRPGFVAHSLASKRLVQEPSMADGLWLLGDHVFGTAARTVDALEKFKDQEPSHTAMAILKGKEQSGYDAMKEDPQFAKKFAKAMMSFANRSESAPRVSLVYPELWASLGKGTVVDVGGSRGADAVHLASKYPDLDFVVQDLPPMIAGAEAAVPAELKGRIRFMPYDFFTPQTQAADAYMIKQCFHNWPDHYCVRIIRNQIPLMKPGCRLIVIDSLVPEPGTMSLMAERMVRAFDMLMLTQGHGREREAAEWIELFKQADPRFKIRAMKPISKAADFGPATGLIEVIWQG</sequence>
<keyword evidence="3" id="KW-0949">S-adenosyl-L-methionine</keyword>
<accession>A0A4R8QJD6</accession>
<name>A0A4R8QJD6_9PEZI</name>
<keyword evidence="6" id="KW-1185">Reference proteome</keyword>
<evidence type="ECO:0000256" key="1">
    <source>
        <dbReference type="ARBA" id="ARBA00022603"/>
    </source>
</evidence>
<dbReference type="Proteomes" id="UP000295083">
    <property type="component" value="Unassembled WGS sequence"/>
</dbReference>
<dbReference type="GO" id="GO:0032259">
    <property type="term" value="P:methylation"/>
    <property type="evidence" value="ECO:0007669"/>
    <property type="project" value="UniProtKB-KW"/>
</dbReference>
<dbReference type="PROSITE" id="PS51683">
    <property type="entry name" value="SAM_OMT_II"/>
    <property type="match status" value="1"/>
</dbReference>
<dbReference type="CDD" id="cd02440">
    <property type="entry name" value="AdoMet_MTases"/>
    <property type="match status" value="1"/>
</dbReference>
<dbReference type="AlphaFoldDB" id="A0A4R8QJD6"/>
<dbReference type="PANTHER" id="PTHR43712:SF12">
    <property type="entry name" value="STERIGMATOCYSTIN 8-O-METHYLTRANSFERASE"/>
    <property type="match status" value="1"/>
</dbReference>